<evidence type="ECO:0000256" key="1">
    <source>
        <dbReference type="SAM" id="MobiDB-lite"/>
    </source>
</evidence>
<evidence type="ECO:0000313" key="3">
    <source>
        <dbReference type="Proteomes" id="UP000730482"/>
    </source>
</evidence>
<dbReference type="Pfam" id="PF13822">
    <property type="entry name" value="ACC_epsilon"/>
    <property type="match status" value="1"/>
</dbReference>
<accession>A0ABS5KZN8</accession>
<protein>
    <recommendedName>
        <fullName evidence="4">Acyl-CoA carboxylase epsilon subunit</fullName>
    </recommendedName>
</protein>
<reference evidence="2 3" key="1">
    <citation type="submission" date="2020-02" db="EMBL/GenBank/DDBJ databases">
        <title>Acidophilic actinobacteria isolated from forest soil.</title>
        <authorList>
            <person name="Golinska P."/>
        </authorList>
    </citation>
    <scope>NUCLEOTIDE SEQUENCE [LARGE SCALE GENOMIC DNA]</scope>
    <source>
        <strain evidence="2 3">NL8</strain>
    </source>
</reference>
<evidence type="ECO:0008006" key="4">
    <source>
        <dbReference type="Google" id="ProtNLM"/>
    </source>
</evidence>
<dbReference type="InterPro" id="IPR032716">
    <property type="entry name" value="ACC_epsilon"/>
</dbReference>
<dbReference type="EMBL" id="JAAFYZ010000141">
    <property type="protein sequence ID" value="MBS2551479.1"/>
    <property type="molecule type" value="Genomic_DNA"/>
</dbReference>
<dbReference type="RefSeq" id="WP_212016068.1">
    <property type="nucleotide sequence ID" value="NZ_JAAFYZ010000141.1"/>
</dbReference>
<sequence>MSAGTQGVPTAPADAGAAQAVPAPEIRVLHGNPTAEEVAVVVAVIAAAAAGTPSRSSNDGAGRGGRSGWTARERNVRTPSHPGPGGWRASAFPQAR</sequence>
<proteinExistence type="predicted"/>
<evidence type="ECO:0000313" key="2">
    <source>
        <dbReference type="EMBL" id="MBS2551479.1"/>
    </source>
</evidence>
<dbReference type="Proteomes" id="UP000730482">
    <property type="component" value="Unassembled WGS sequence"/>
</dbReference>
<keyword evidence="3" id="KW-1185">Reference proteome</keyword>
<gene>
    <name evidence="2" type="ORF">KGQ19_31890</name>
</gene>
<comment type="caution">
    <text evidence="2">The sequence shown here is derived from an EMBL/GenBank/DDBJ whole genome shotgun (WGS) entry which is preliminary data.</text>
</comment>
<name>A0ABS5KZN8_9ACTN</name>
<feature type="region of interest" description="Disordered" evidence="1">
    <location>
        <begin position="49"/>
        <end position="96"/>
    </location>
</feature>
<organism evidence="2 3">
    <name type="scientific">Catenulispora pinistramenti</name>
    <dbReference type="NCBI Taxonomy" id="2705254"/>
    <lineage>
        <taxon>Bacteria</taxon>
        <taxon>Bacillati</taxon>
        <taxon>Actinomycetota</taxon>
        <taxon>Actinomycetes</taxon>
        <taxon>Catenulisporales</taxon>
        <taxon>Catenulisporaceae</taxon>
        <taxon>Catenulispora</taxon>
    </lineage>
</organism>